<feature type="transmembrane region" description="Helical" evidence="3">
    <location>
        <begin position="239"/>
        <end position="260"/>
    </location>
</feature>
<evidence type="ECO:0008006" key="7">
    <source>
        <dbReference type="Google" id="ProtNLM"/>
    </source>
</evidence>
<gene>
    <name evidence="5" type="ORF">GWO12_16200</name>
</gene>
<dbReference type="Pfam" id="PF01436">
    <property type="entry name" value="NHL"/>
    <property type="match status" value="1"/>
</dbReference>
<dbReference type="PANTHER" id="PTHR46388:SF2">
    <property type="entry name" value="NHL REPEAT-CONTAINING PROTEIN 2"/>
    <property type="match status" value="1"/>
</dbReference>
<accession>A0AAE5CCX6</accession>
<dbReference type="SUPFAM" id="SSF101898">
    <property type="entry name" value="NHL repeat"/>
    <property type="match status" value="1"/>
</dbReference>
<sequence length="268" mass="28368">MTVGVVRALITVFGGGLLAAAVHAGSGMAVDGAGRVYFNDTTRDIVYRIEADSSLTVVAEDVHTNVLSIGPDGSLIYPPGGYPDGGYYFSIEAPDGSTYATVYGMVVRVAEDGSRQRIAGDTVHGFRDGPVSKALFDRPLGLAIDSIGSIYVADHGNSRVRVITPDSMVKTVARAGWPWAPAGLTIAGERVYVLERLGKYGGLPILSRFFGFYLDHPRVRAIAADGSVGVVARVPVARAVPYAVTFLMVVVLIALVSAGVRARKRRDL</sequence>
<dbReference type="EMBL" id="JAACAK010000137">
    <property type="protein sequence ID" value="NIR76623.1"/>
    <property type="molecule type" value="Genomic_DNA"/>
</dbReference>
<dbReference type="InterPro" id="IPR001258">
    <property type="entry name" value="NHL_repeat"/>
</dbReference>
<organism evidence="5 6">
    <name type="scientific">Candidatus Kutchimonas denitrificans</name>
    <dbReference type="NCBI Taxonomy" id="3056748"/>
    <lineage>
        <taxon>Bacteria</taxon>
        <taxon>Pseudomonadati</taxon>
        <taxon>Gemmatimonadota</taxon>
        <taxon>Gemmatimonadia</taxon>
        <taxon>Candidatus Palauibacterales</taxon>
        <taxon>Candidatus Palauibacteraceae</taxon>
        <taxon>Candidatus Kutchimonas</taxon>
    </lineage>
</organism>
<evidence type="ECO:0000256" key="3">
    <source>
        <dbReference type="SAM" id="Phobius"/>
    </source>
</evidence>
<proteinExistence type="predicted"/>
<keyword evidence="3" id="KW-1133">Transmembrane helix</keyword>
<feature type="chain" id="PRO_5042285235" description="NHL repeat-containing protein" evidence="4">
    <location>
        <begin position="25"/>
        <end position="268"/>
    </location>
</feature>
<evidence type="ECO:0000256" key="2">
    <source>
        <dbReference type="PROSITE-ProRule" id="PRU00504"/>
    </source>
</evidence>
<dbReference type="InterPro" id="IPR011042">
    <property type="entry name" value="6-blade_b-propeller_TolB-like"/>
</dbReference>
<dbReference type="PROSITE" id="PS51125">
    <property type="entry name" value="NHL"/>
    <property type="match status" value="1"/>
</dbReference>
<evidence type="ECO:0000313" key="6">
    <source>
        <dbReference type="Proteomes" id="UP000702544"/>
    </source>
</evidence>
<keyword evidence="3" id="KW-0812">Transmembrane</keyword>
<protein>
    <recommendedName>
        <fullName evidence="7">NHL repeat-containing protein</fullName>
    </recommendedName>
</protein>
<keyword evidence="3" id="KW-0472">Membrane</keyword>
<name>A0AAE5CCX6_9BACT</name>
<evidence type="ECO:0000256" key="4">
    <source>
        <dbReference type="SAM" id="SignalP"/>
    </source>
</evidence>
<feature type="repeat" description="NHL" evidence="2">
    <location>
        <begin position="136"/>
        <end position="166"/>
    </location>
</feature>
<evidence type="ECO:0000313" key="5">
    <source>
        <dbReference type="EMBL" id="NIR76623.1"/>
    </source>
</evidence>
<feature type="signal peptide" evidence="4">
    <location>
        <begin position="1"/>
        <end position="24"/>
    </location>
</feature>
<keyword evidence="4" id="KW-0732">Signal</keyword>
<dbReference type="AlphaFoldDB" id="A0AAE5CCX6"/>
<dbReference type="Gene3D" id="2.120.10.30">
    <property type="entry name" value="TolB, C-terminal domain"/>
    <property type="match status" value="1"/>
</dbReference>
<evidence type="ECO:0000256" key="1">
    <source>
        <dbReference type="ARBA" id="ARBA00022737"/>
    </source>
</evidence>
<reference evidence="5 6" key="1">
    <citation type="submission" date="2020-01" db="EMBL/GenBank/DDBJ databases">
        <title>Genomes assembled from Gulf of Kutch pelagic sediment metagenomes.</title>
        <authorList>
            <person name="Chandrashekar M."/>
            <person name="Mahajan M.S."/>
            <person name="Dave K.J."/>
            <person name="Vatsa P."/>
            <person name="Nathani N.M."/>
        </authorList>
    </citation>
    <scope>NUCLEOTIDE SEQUENCE [LARGE SCALE GENOMIC DNA]</scope>
    <source>
        <strain evidence="5">KS3-K002</strain>
    </source>
</reference>
<comment type="caution">
    <text evidence="5">The sequence shown here is derived from an EMBL/GenBank/DDBJ whole genome shotgun (WGS) entry which is preliminary data.</text>
</comment>
<keyword evidence="1" id="KW-0677">Repeat</keyword>
<dbReference type="Proteomes" id="UP000702544">
    <property type="component" value="Unassembled WGS sequence"/>
</dbReference>
<dbReference type="PANTHER" id="PTHR46388">
    <property type="entry name" value="NHL REPEAT-CONTAINING PROTEIN 2"/>
    <property type="match status" value="1"/>
</dbReference>